<keyword evidence="5" id="KW-1185">Reference proteome</keyword>
<dbReference type="RefSeq" id="WP_339099052.1">
    <property type="nucleotide sequence ID" value="NZ_CP147244.1"/>
</dbReference>
<feature type="signal peptide" evidence="1">
    <location>
        <begin position="1"/>
        <end position="24"/>
    </location>
</feature>
<protein>
    <recommendedName>
        <fullName evidence="6">Serine aminopeptidase S33 domain-containing protein</fullName>
    </recommendedName>
</protein>
<dbReference type="Gene3D" id="3.40.50.1820">
    <property type="entry name" value="alpha/beta hydrolase"/>
    <property type="match status" value="1"/>
</dbReference>
<evidence type="ECO:0000256" key="1">
    <source>
        <dbReference type="SAM" id="SignalP"/>
    </source>
</evidence>
<dbReference type="Gene3D" id="2.60.40.10">
    <property type="entry name" value="Immunoglobulins"/>
    <property type="match status" value="1"/>
</dbReference>
<gene>
    <name evidence="4" type="ORF">A5821_001305</name>
</gene>
<feature type="chain" id="PRO_5042904130" description="Serine aminopeptidase S33 domain-containing protein" evidence="1">
    <location>
        <begin position="25"/>
        <end position="668"/>
    </location>
</feature>
<dbReference type="Proteomes" id="UP000194948">
    <property type="component" value="Chromosome"/>
</dbReference>
<evidence type="ECO:0000313" key="4">
    <source>
        <dbReference type="EMBL" id="WYK00211.1"/>
    </source>
</evidence>
<dbReference type="PANTHER" id="PTHR43358">
    <property type="entry name" value="ALPHA/BETA-HYDROLASE"/>
    <property type="match status" value="1"/>
</dbReference>
<dbReference type="EMBL" id="CP147244">
    <property type="protein sequence ID" value="WYK00211.1"/>
    <property type="molecule type" value="Genomic_DNA"/>
</dbReference>
<dbReference type="InterPro" id="IPR022742">
    <property type="entry name" value="Hydrolase_4"/>
</dbReference>
<evidence type="ECO:0000259" key="2">
    <source>
        <dbReference type="Pfam" id="PF12146"/>
    </source>
</evidence>
<dbReference type="InterPro" id="IPR013783">
    <property type="entry name" value="Ig-like_fold"/>
</dbReference>
<reference evidence="4 5" key="2">
    <citation type="submission" date="2024-03" db="EMBL/GenBank/DDBJ databases">
        <title>The Genome Sequence of Enterococcus sp. DIV0205d.</title>
        <authorList>
            <consortium name="The Broad Institute Genomics Platform"/>
            <consortium name="The Broad Institute Microbial Omics Core"/>
            <consortium name="The Broad Institute Genomic Center for Infectious Diseases"/>
            <person name="Earl A."/>
            <person name="Manson A."/>
            <person name="Gilmore M."/>
            <person name="Schwartman J."/>
            <person name="Shea T."/>
            <person name="Abouelleil A."/>
            <person name="Cao P."/>
            <person name="Chapman S."/>
            <person name="Cusick C."/>
            <person name="Young S."/>
            <person name="Neafsey D."/>
            <person name="Nusbaum C."/>
            <person name="Birren B."/>
        </authorList>
    </citation>
    <scope>NUCLEOTIDE SEQUENCE [LARGE SCALE GENOMIC DNA]</scope>
    <source>
        <strain evidence="4 5">7F3_DIV0205</strain>
    </source>
</reference>
<dbReference type="InterPro" id="IPR029058">
    <property type="entry name" value="AB_hydrolase_fold"/>
</dbReference>
<dbReference type="SUPFAM" id="SSF53474">
    <property type="entry name" value="alpha/beta-Hydrolases"/>
    <property type="match status" value="1"/>
</dbReference>
<evidence type="ECO:0000313" key="5">
    <source>
        <dbReference type="Proteomes" id="UP000194948"/>
    </source>
</evidence>
<dbReference type="InterPro" id="IPR041498">
    <property type="entry name" value="Big_6"/>
</dbReference>
<name>A0AAQ3W9Z5_9ENTE</name>
<dbReference type="PANTHER" id="PTHR43358:SF4">
    <property type="entry name" value="ALPHA_BETA HYDROLASE FOLD-1 DOMAIN-CONTAINING PROTEIN"/>
    <property type="match status" value="1"/>
</dbReference>
<dbReference type="AlphaFoldDB" id="A0AAQ3W9Z5"/>
<accession>A0AAQ3W9Z5</accession>
<dbReference type="InterPro" id="IPR052920">
    <property type="entry name" value="DNA-binding_regulatory"/>
</dbReference>
<dbReference type="Gene3D" id="2.60.120.260">
    <property type="entry name" value="Galactose-binding domain-like"/>
    <property type="match status" value="1"/>
</dbReference>
<proteinExistence type="predicted"/>
<sequence length="668" mass="75344">MKKILKFIVGLVLLSFLIPTTAAANENILIIEANNEPDKHLNSASRRILQEQQNDPFEAKTPAEREQLPQKEQEIIDQIEKYLTENSNPNARNFGPVLNKLIASLAFDITVKRENTLFSDLSGLDKIEMTSPWFETVADKSERYITVFDEPTQSNLKLHAYYVDNHSNKTAVVQHGYRSNPMQIMLEAEFLYELGYNVIIPDARSHGKSEGSYITFGAYEKNDINAWIDQELAGKPNQKFLLFGVSMGAATVMMSQEKPHPNVEAVIEDCGYYSIEQQARDVMRLLTSKLQYIPLVNKIDWYNCENELIDALNNEFVKPILKVDLFSIAPLDAVSKSNVPKLFIHGTADWFIPPVAKDKLYTASLGYKEQLAIPDAGHGVNLKVGGTLYKEKVQSFLASVNEMKSLRPQLAEDTNLLLNTEFKRNAAQTSFDAWQLSNNGNTFHSITESNPYEFVLKKYKKEIISALSTDQNGLKFYKKWKNSAAYVRQEVDLIKGQPYELSFDAYNPNPKEYSQQVIKYGFGQRLTQETQTAKNKINKKMIYTPQANESQNITLGSEMTHYSLLGRTSTVMYLSNVKLINADKTAPDLVKINEVTTTPSETLIKGQGEPETMIQLVFATHEVLLEVSTDHNGYFSLAIPKQESGTILHLLNKDIKGNTSASVVLVSN</sequence>
<evidence type="ECO:0008006" key="6">
    <source>
        <dbReference type="Google" id="ProtNLM"/>
    </source>
</evidence>
<feature type="domain" description="Serine aminopeptidase S33" evidence="2">
    <location>
        <begin position="168"/>
        <end position="373"/>
    </location>
</feature>
<reference evidence="5" key="1">
    <citation type="submission" date="2017-05" db="EMBL/GenBank/DDBJ databases">
        <title>The Genome Sequence of EEnterococcus faecalis 9F2_4866.</title>
        <authorList>
            <consortium name="The Broad Institute Genomics Platform"/>
            <consortium name="The Broad Institute Genomic Center for Infectious Diseases"/>
            <person name="Earl A."/>
            <person name="Manson A."/>
            <person name="Schwartman J."/>
            <person name="Gilmore M."/>
            <person name="Abouelleil A."/>
            <person name="Cao P."/>
            <person name="Chapman S."/>
            <person name="Cusick C."/>
            <person name="Shea T."/>
            <person name="Young S."/>
            <person name="Neafsey D."/>
            <person name="Nusbaum C."/>
            <person name="Birren B."/>
        </authorList>
    </citation>
    <scope>NUCLEOTIDE SEQUENCE [LARGE SCALE GENOMIC DNA]</scope>
    <source>
        <strain evidence="5">7F3_DIV0205</strain>
    </source>
</reference>
<feature type="domain" description="Bacterial Ig" evidence="3">
    <location>
        <begin position="592"/>
        <end position="665"/>
    </location>
</feature>
<dbReference type="Pfam" id="PF12146">
    <property type="entry name" value="Hydrolase_4"/>
    <property type="match status" value="1"/>
</dbReference>
<dbReference type="Pfam" id="PF17936">
    <property type="entry name" value="Big_6"/>
    <property type="match status" value="1"/>
</dbReference>
<evidence type="ECO:0000259" key="3">
    <source>
        <dbReference type="Pfam" id="PF17936"/>
    </source>
</evidence>
<organism evidence="4 5">
    <name type="scientific">Candidatus Enterococcus palustris</name>
    <dbReference type="NCBI Taxonomy" id="1834189"/>
    <lineage>
        <taxon>Bacteria</taxon>
        <taxon>Bacillati</taxon>
        <taxon>Bacillota</taxon>
        <taxon>Bacilli</taxon>
        <taxon>Lactobacillales</taxon>
        <taxon>Enterococcaceae</taxon>
        <taxon>Enterococcus</taxon>
    </lineage>
</organism>
<keyword evidence="1" id="KW-0732">Signal</keyword>